<dbReference type="PROSITE" id="PS50830">
    <property type="entry name" value="TNASE_3"/>
    <property type="match status" value="1"/>
</dbReference>
<dbReference type="GO" id="GO:0015627">
    <property type="term" value="C:type II protein secretion system complex"/>
    <property type="evidence" value="ECO:0007669"/>
    <property type="project" value="TreeGrafter"/>
</dbReference>
<dbReference type="GO" id="GO:0015628">
    <property type="term" value="P:protein secretion by the type II secretion system"/>
    <property type="evidence" value="ECO:0007669"/>
    <property type="project" value="TreeGrafter"/>
</dbReference>
<dbReference type="SUPFAM" id="SSF50199">
    <property type="entry name" value="Staphylococcal nuclease"/>
    <property type="match status" value="1"/>
</dbReference>
<keyword evidence="3" id="KW-1185">Reference proteome</keyword>
<dbReference type="InterPro" id="IPR003583">
    <property type="entry name" value="Hlx-hairpin-Hlx_DNA-bd_motif"/>
</dbReference>
<sequence length="306" mass="34067">MQMMRISVRMVLVRALCLGVLCVFGGVVQAAPLVKIENCTLVPTEWADGDSFRIHIPEKLADGDKKGWNAREITVRLYGADCVESAIRNATDGRRVRAQRRYFGISKKGSSRESIELALSYGKKATEQTRQLLANPFTVYTSFADGRGDPKFKRVYAFVVTADGKDLAAELVRLGLARAFGVERMTPEGQPAKDYAAYLDDLELQAAKRGAGVWQHTDWQRLPDERQAQREEEREDRIGMGKDPQVVAVNKAAKDELMAIPGIGEVTANRIIAGRPYRRSTDLLKVPGIGKKTLEKIQPFLTFPVE</sequence>
<feature type="domain" description="TNase-like" evidence="1">
    <location>
        <begin position="48"/>
        <end position="216"/>
    </location>
</feature>
<accession>A0AAE2SAC1</accession>
<evidence type="ECO:0000313" key="3">
    <source>
        <dbReference type="Proteomes" id="UP000634206"/>
    </source>
</evidence>
<evidence type="ECO:0000259" key="1">
    <source>
        <dbReference type="PROSITE" id="PS50830"/>
    </source>
</evidence>
<dbReference type="InterPro" id="IPR016071">
    <property type="entry name" value="Staphylococal_nuclease_OB-fold"/>
</dbReference>
<dbReference type="Proteomes" id="UP000634206">
    <property type="component" value="Unassembled WGS sequence"/>
</dbReference>
<proteinExistence type="predicted"/>
<protein>
    <submittedName>
        <fullName evidence="2">Helix-hairpin-helix domain-containing protein</fullName>
    </submittedName>
</protein>
<dbReference type="PANTHER" id="PTHR21180">
    <property type="entry name" value="ENDONUCLEASE/EXONUCLEASE/PHOSPHATASE FAMILY DOMAIN-CONTAINING PROTEIN 1"/>
    <property type="match status" value="1"/>
</dbReference>
<dbReference type="Pfam" id="PF12836">
    <property type="entry name" value="HHH_3"/>
    <property type="match status" value="1"/>
</dbReference>
<dbReference type="Gene3D" id="2.40.50.90">
    <property type="match status" value="1"/>
</dbReference>
<dbReference type="InterPro" id="IPR051675">
    <property type="entry name" value="Endo/Exo/Phosphatase_dom_1"/>
</dbReference>
<name>A0AAE2SAC1_9BACT</name>
<dbReference type="Pfam" id="PF00565">
    <property type="entry name" value="SNase"/>
    <property type="match status" value="1"/>
</dbReference>
<dbReference type="GO" id="GO:0003677">
    <property type="term" value="F:DNA binding"/>
    <property type="evidence" value="ECO:0007669"/>
    <property type="project" value="InterPro"/>
</dbReference>
<dbReference type="AlphaFoldDB" id="A0AAE2SAC1"/>
<reference evidence="2" key="1">
    <citation type="submission" date="2021-01" db="EMBL/GenBank/DDBJ databases">
        <title>Modified the classification status of verrucomicrobia.</title>
        <authorList>
            <person name="Feng X."/>
        </authorList>
    </citation>
    <scope>NUCLEOTIDE SEQUENCE</scope>
    <source>
        <strain evidence="2">5K15</strain>
    </source>
</reference>
<dbReference type="SMART" id="SM00318">
    <property type="entry name" value="SNc"/>
    <property type="match status" value="1"/>
</dbReference>
<dbReference type="Gene3D" id="1.10.150.320">
    <property type="entry name" value="Photosystem II 12 kDa extrinsic protein"/>
    <property type="match status" value="1"/>
</dbReference>
<dbReference type="EMBL" id="JAENIG010000004">
    <property type="protein sequence ID" value="MBK1854718.1"/>
    <property type="molecule type" value="Genomic_DNA"/>
</dbReference>
<dbReference type="GO" id="GO:0006281">
    <property type="term" value="P:DNA repair"/>
    <property type="evidence" value="ECO:0007669"/>
    <property type="project" value="InterPro"/>
</dbReference>
<organism evidence="2 3">
    <name type="scientific">Oceaniferula flava</name>
    <dbReference type="NCBI Taxonomy" id="2800421"/>
    <lineage>
        <taxon>Bacteria</taxon>
        <taxon>Pseudomonadati</taxon>
        <taxon>Verrucomicrobiota</taxon>
        <taxon>Verrucomicrobiia</taxon>
        <taxon>Verrucomicrobiales</taxon>
        <taxon>Verrucomicrobiaceae</taxon>
        <taxon>Oceaniferula</taxon>
    </lineage>
</organism>
<dbReference type="InterPro" id="IPR035437">
    <property type="entry name" value="SNase_OB-fold_sf"/>
</dbReference>
<dbReference type="PANTHER" id="PTHR21180:SF32">
    <property type="entry name" value="ENDONUCLEASE_EXONUCLEASE_PHOSPHATASE FAMILY DOMAIN-CONTAINING PROTEIN 1"/>
    <property type="match status" value="1"/>
</dbReference>
<evidence type="ECO:0000313" key="2">
    <source>
        <dbReference type="EMBL" id="MBK1854718.1"/>
    </source>
</evidence>
<gene>
    <name evidence="2" type="ORF">JIN83_07090</name>
</gene>
<dbReference type="SMART" id="SM00278">
    <property type="entry name" value="HhH1"/>
    <property type="match status" value="2"/>
</dbReference>
<dbReference type="SUPFAM" id="SSF81585">
    <property type="entry name" value="PsbU/PolX domain-like"/>
    <property type="match status" value="1"/>
</dbReference>
<comment type="caution">
    <text evidence="2">The sequence shown here is derived from an EMBL/GenBank/DDBJ whole genome shotgun (WGS) entry which is preliminary data.</text>
</comment>